<sequence length="90" mass="10624">MINIKPRKSFAYKNLSSDEEETENEETQDEETENEDINVLNRNEEINEMIDENENKVQESNEEIPSAGEVLPPYAVYKTERLRDDQWTSK</sequence>
<feature type="compositionally biased region" description="Basic residues" evidence="1">
    <location>
        <begin position="1"/>
        <end position="10"/>
    </location>
</feature>
<proteinExistence type="predicted"/>
<feature type="region of interest" description="Disordered" evidence="1">
    <location>
        <begin position="1"/>
        <end position="35"/>
    </location>
</feature>
<reference evidence="2" key="1">
    <citation type="submission" date="2019-08" db="EMBL/GenBank/DDBJ databases">
        <title>The genome of the North American firefly Photinus pyralis.</title>
        <authorList>
            <consortium name="Photinus pyralis genome working group"/>
            <person name="Fallon T.R."/>
            <person name="Sander Lower S.E."/>
            <person name="Weng J.-K."/>
        </authorList>
    </citation>
    <scope>NUCLEOTIDE SEQUENCE</scope>
    <source>
        <strain evidence="2">TRF0915ILg1</strain>
        <tissue evidence="2">Whole body</tissue>
    </source>
</reference>
<organism evidence="2 3">
    <name type="scientific">Ignelater luminosus</name>
    <name type="common">Cucubano</name>
    <name type="synonym">Pyrophorus luminosus</name>
    <dbReference type="NCBI Taxonomy" id="2038154"/>
    <lineage>
        <taxon>Eukaryota</taxon>
        <taxon>Metazoa</taxon>
        <taxon>Ecdysozoa</taxon>
        <taxon>Arthropoda</taxon>
        <taxon>Hexapoda</taxon>
        <taxon>Insecta</taxon>
        <taxon>Pterygota</taxon>
        <taxon>Neoptera</taxon>
        <taxon>Endopterygota</taxon>
        <taxon>Coleoptera</taxon>
        <taxon>Polyphaga</taxon>
        <taxon>Elateriformia</taxon>
        <taxon>Elateroidea</taxon>
        <taxon>Elateridae</taxon>
        <taxon>Agrypninae</taxon>
        <taxon>Pyrophorini</taxon>
        <taxon>Ignelater</taxon>
    </lineage>
</organism>
<dbReference type="EMBL" id="VTPC01051083">
    <property type="protein sequence ID" value="KAF2890504.1"/>
    <property type="molecule type" value="Genomic_DNA"/>
</dbReference>
<comment type="caution">
    <text evidence="2">The sequence shown here is derived from an EMBL/GenBank/DDBJ whole genome shotgun (WGS) entry which is preliminary data.</text>
</comment>
<dbReference type="AlphaFoldDB" id="A0A8K0G8W5"/>
<evidence type="ECO:0000313" key="2">
    <source>
        <dbReference type="EMBL" id="KAF2890504.1"/>
    </source>
</evidence>
<gene>
    <name evidence="2" type="ORF">ILUMI_15669</name>
</gene>
<evidence type="ECO:0000256" key="1">
    <source>
        <dbReference type="SAM" id="MobiDB-lite"/>
    </source>
</evidence>
<accession>A0A8K0G8W5</accession>
<protein>
    <submittedName>
        <fullName evidence="2">Uncharacterized protein</fullName>
    </submittedName>
</protein>
<keyword evidence="3" id="KW-1185">Reference proteome</keyword>
<feature type="compositionally biased region" description="Acidic residues" evidence="1">
    <location>
        <begin position="17"/>
        <end position="35"/>
    </location>
</feature>
<evidence type="ECO:0000313" key="3">
    <source>
        <dbReference type="Proteomes" id="UP000801492"/>
    </source>
</evidence>
<feature type="non-terminal residue" evidence="2">
    <location>
        <position position="1"/>
    </location>
</feature>
<name>A0A8K0G8W5_IGNLU</name>
<dbReference type="Proteomes" id="UP000801492">
    <property type="component" value="Unassembled WGS sequence"/>
</dbReference>